<feature type="active site" description="Charge relay system" evidence="5">
    <location>
        <position position="128"/>
    </location>
</feature>
<dbReference type="InterPro" id="IPR050131">
    <property type="entry name" value="Peptidase_S8_subtilisin-like"/>
</dbReference>
<protein>
    <submittedName>
        <fullName evidence="7">Bacillopeptidase F</fullName>
    </submittedName>
</protein>
<reference evidence="7 8" key="1">
    <citation type="submission" date="2015-12" db="EMBL/GenBank/DDBJ databases">
        <title>The genome of Folsomia candida.</title>
        <authorList>
            <person name="Faddeeva A."/>
            <person name="Derks M.F."/>
            <person name="Anvar Y."/>
            <person name="Smit S."/>
            <person name="Van Straalen N."/>
            <person name="Roelofs D."/>
        </authorList>
    </citation>
    <scope>NUCLEOTIDE SEQUENCE [LARGE SCALE GENOMIC DNA]</scope>
    <source>
        <strain evidence="7 8">VU population</strain>
        <tissue evidence="7">Whole body</tissue>
    </source>
</reference>
<dbReference type="GO" id="GO:0006508">
    <property type="term" value="P:proteolysis"/>
    <property type="evidence" value="ECO:0007669"/>
    <property type="project" value="UniProtKB-KW"/>
</dbReference>
<sequence length="395" mass="41084">MRVTGTRPVTRGNPTNLLISTLQGLTSAAQAPFVSVAEFLGLETQQFWGSNIILVKNLTPSKLSSLAATPGDFIIRKQHTAYVDSIVEGHEFQTLNSTQNPSWGIARIRASDAWAVTNGTGIVVGIIDTGVNVGHEALAGGYAGAWSDPWYGTDGPTDTHGHGTHCAGTILGRANGIGVAPGATWVACRGLNDQAGAVETTLTHCAEWMLGANPRPHIVSNSWVYSSGVNWYNPQIAAWRNAGITPVFVLGNAGPACGTAQSPGDQENVISFGATTDTDAVASFSSRGPTPHGQIKPDFSAPGILIVSAGTGSDNYVSMSGTSMATLHAAGAVALIRAANPDWSFEQTWDSLNAGAAAPPMTNTDRVCGLPFFPSDFPNYTFGFGRIDVAASLGV</sequence>
<dbReference type="AlphaFoldDB" id="A0A226DVL4"/>
<keyword evidence="8" id="KW-1185">Reference proteome</keyword>
<name>A0A226DVL4_FOLCA</name>
<dbReference type="GO" id="GO:0004252">
    <property type="term" value="F:serine-type endopeptidase activity"/>
    <property type="evidence" value="ECO:0007669"/>
    <property type="project" value="UniProtKB-UniRule"/>
</dbReference>
<accession>A0A226DVL4</accession>
<dbReference type="PROSITE" id="PS51892">
    <property type="entry name" value="SUBTILASE"/>
    <property type="match status" value="1"/>
</dbReference>
<feature type="active site" description="Charge relay system" evidence="5">
    <location>
        <position position="162"/>
    </location>
</feature>
<dbReference type="InterPro" id="IPR023827">
    <property type="entry name" value="Peptidase_S8_Asp-AS"/>
</dbReference>
<evidence type="ECO:0000256" key="2">
    <source>
        <dbReference type="ARBA" id="ARBA00022670"/>
    </source>
</evidence>
<dbReference type="PANTHER" id="PTHR43806">
    <property type="entry name" value="PEPTIDASE S8"/>
    <property type="match status" value="1"/>
</dbReference>
<evidence type="ECO:0000313" key="8">
    <source>
        <dbReference type="Proteomes" id="UP000198287"/>
    </source>
</evidence>
<dbReference type="PROSITE" id="PS00136">
    <property type="entry name" value="SUBTILASE_ASP"/>
    <property type="match status" value="1"/>
</dbReference>
<dbReference type="InterPro" id="IPR015500">
    <property type="entry name" value="Peptidase_S8_subtilisin-rel"/>
</dbReference>
<keyword evidence="2 5" id="KW-0645">Protease</keyword>
<proteinExistence type="inferred from homology"/>
<keyword evidence="3 5" id="KW-0378">Hydrolase</keyword>
<dbReference type="Pfam" id="PF00082">
    <property type="entry name" value="Peptidase_S8"/>
    <property type="match status" value="1"/>
</dbReference>
<evidence type="ECO:0000256" key="4">
    <source>
        <dbReference type="ARBA" id="ARBA00022825"/>
    </source>
</evidence>
<keyword evidence="4 5" id="KW-0720">Serine protease</keyword>
<dbReference type="InterPro" id="IPR036852">
    <property type="entry name" value="Peptidase_S8/S53_dom_sf"/>
</dbReference>
<dbReference type="InterPro" id="IPR022398">
    <property type="entry name" value="Peptidase_S8_His-AS"/>
</dbReference>
<feature type="active site" description="Charge relay system" evidence="5">
    <location>
        <position position="323"/>
    </location>
</feature>
<evidence type="ECO:0000259" key="6">
    <source>
        <dbReference type="Pfam" id="PF00082"/>
    </source>
</evidence>
<dbReference type="EMBL" id="LNIX01000011">
    <property type="protein sequence ID" value="OXA48737.1"/>
    <property type="molecule type" value="Genomic_DNA"/>
</dbReference>
<dbReference type="PANTHER" id="PTHR43806:SF67">
    <property type="entry name" value="EGF-LIKE DOMAIN-CONTAINING PROTEIN"/>
    <property type="match status" value="1"/>
</dbReference>
<evidence type="ECO:0000256" key="5">
    <source>
        <dbReference type="PROSITE-ProRule" id="PRU01240"/>
    </source>
</evidence>
<dbReference type="OMA" id="NEHINAC"/>
<comment type="similarity">
    <text evidence="1 5">Belongs to the peptidase S8 family.</text>
</comment>
<dbReference type="SUPFAM" id="SSF52743">
    <property type="entry name" value="Subtilisin-like"/>
    <property type="match status" value="1"/>
</dbReference>
<evidence type="ECO:0000256" key="1">
    <source>
        <dbReference type="ARBA" id="ARBA00011073"/>
    </source>
</evidence>
<dbReference type="OrthoDB" id="1740355at2759"/>
<gene>
    <name evidence="7" type="ORF">Fcan01_16775</name>
</gene>
<feature type="domain" description="Peptidase S8/S53" evidence="6">
    <location>
        <begin position="119"/>
        <end position="353"/>
    </location>
</feature>
<comment type="caution">
    <text evidence="7">The sequence shown here is derived from an EMBL/GenBank/DDBJ whole genome shotgun (WGS) entry which is preliminary data.</text>
</comment>
<dbReference type="Proteomes" id="UP000198287">
    <property type="component" value="Unassembled WGS sequence"/>
</dbReference>
<organism evidence="7 8">
    <name type="scientific">Folsomia candida</name>
    <name type="common">Springtail</name>
    <dbReference type="NCBI Taxonomy" id="158441"/>
    <lineage>
        <taxon>Eukaryota</taxon>
        <taxon>Metazoa</taxon>
        <taxon>Ecdysozoa</taxon>
        <taxon>Arthropoda</taxon>
        <taxon>Hexapoda</taxon>
        <taxon>Collembola</taxon>
        <taxon>Entomobryomorpha</taxon>
        <taxon>Isotomoidea</taxon>
        <taxon>Isotomidae</taxon>
        <taxon>Proisotominae</taxon>
        <taxon>Folsomia</taxon>
    </lineage>
</organism>
<evidence type="ECO:0000256" key="3">
    <source>
        <dbReference type="ARBA" id="ARBA00022801"/>
    </source>
</evidence>
<dbReference type="PRINTS" id="PR00723">
    <property type="entry name" value="SUBTILISIN"/>
</dbReference>
<evidence type="ECO:0000313" key="7">
    <source>
        <dbReference type="EMBL" id="OXA48737.1"/>
    </source>
</evidence>
<dbReference type="Gene3D" id="3.40.50.200">
    <property type="entry name" value="Peptidase S8/S53 domain"/>
    <property type="match status" value="1"/>
</dbReference>
<dbReference type="PROSITE" id="PS00137">
    <property type="entry name" value="SUBTILASE_HIS"/>
    <property type="match status" value="1"/>
</dbReference>
<dbReference type="InterPro" id="IPR000209">
    <property type="entry name" value="Peptidase_S8/S53_dom"/>
</dbReference>